<feature type="region of interest" description="Disordered" evidence="1">
    <location>
        <begin position="158"/>
        <end position="199"/>
    </location>
</feature>
<evidence type="ECO:0000313" key="3">
    <source>
        <dbReference type="Proteomes" id="UP000297245"/>
    </source>
</evidence>
<dbReference type="EMBL" id="ML179900">
    <property type="protein sequence ID" value="THU80479.1"/>
    <property type="molecule type" value="Genomic_DNA"/>
</dbReference>
<name>A0A4S8KWY6_DENBC</name>
<evidence type="ECO:0000256" key="1">
    <source>
        <dbReference type="SAM" id="MobiDB-lite"/>
    </source>
</evidence>
<dbReference type="OrthoDB" id="2843772at2759"/>
<dbReference type="Proteomes" id="UP000297245">
    <property type="component" value="Unassembled WGS sequence"/>
</dbReference>
<feature type="compositionally biased region" description="Basic and acidic residues" evidence="1">
    <location>
        <begin position="174"/>
        <end position="185"/>
    </location>
</feature>
<protein>
    <submittedName>
        <fullName evidence="2">Uncharacterized protein</fullName>
    </submittedName>
</protein>
<evidence type="ECO:0000313" key="2">
    <source>
        <dbReference type="EMBL" id="THU80479.1"/>
    </source>
</evidence>
<proteinExistence type="predicted"/>
<dbReference type="AlphaFoldDB" id="A0A4S8KWY6"/>
<accession>A0A4S8KWY6</accession>
<reference evidence="2 3" key="1">
    <citation type="journal article" date="2019" name="Nat. Ecol. Evol.">
        <title>Megaphylogeny resolves global patterns of mushroom evolution.</title>
        <authorList>
            <person name="Varga T."/>
            <person name="Krizsan K."/>
            <person name="Foldi C."/>
            <person name="Dima B."/>
            <person name="Sanchez-Garcia M."/>
            <person name="Sanchez-Ramirez S."/>
            <person name="Szollosi G.J."/>
            <person name="Szarkandi J.G."/>
            <person name="Papp V."/>
            <person name="Albert L."/>
            <person name="Andreopoulos W."/>
            <person name="Angelini C."/>
            <person name="Antonin V."/>
            <person name="Barry K.W."/>
            <person name="Bougher N.L."/>
            <person name="Buchanan P."/>
            <person name="Buyck B."/>
            <person name="Bense V."/>
            <person name="Catcheside P."/>
            <person name="Chovatia M."/>
            <person name="Cooper J."/>
            <person name="Damon W."/>
            <person name="Desjardin D."/>
            <person name="Finy P."/>
            <person name="Geml J."/>
            <person name="Haridas S."/>
            <person name="Hughes K."/>
            <person name="Justo A."/>
            <person name="Karasinski D."/>
            <person name="Kautmanova I."/>
            <person name="Kiss B."/>
            <person name="Kocsube S."/>
            <person name="Kotiranta H."/>
            <person name="LaButti K.M."/>
            <person name="Lechner B.E."/>
            <person name="Liimatainen K."/>
            <person name="Lipzen A."/>
            <person name="Lukacs Z."/>
            <person name="Mihaltcheva S."/>
            <person name="Morgado L.N."/>
            <person name="Niskanen T."/>
            <person name="Noordeloos M.E."/>
            <person name="Ohm R.A."/>
            <person name="Ortiz-Santana B."/>
            <person name="Ovrebo C."/>
            <person name="Racz N."/>
            <person name="Riley R."/>
            <person name="Savchenko A."/>
            <person name="Shiryaev A."/>
            <person name="Soop K."/>
            <person name="Spirin V."/>
            <person name="Szebenyi C."/>
            <person name="Tomsovsky M."/>
            <person name="Tulloss R.E."/>
            <person name="Uehling J."/>
            <person name="Grigoriev I.V."/>
            <person name="Vagvolgyi C."/>
            <person name="Papp T."/>
            <person name="Martin F.M."/>
            <person name="Miettinen O."/>
            <person name="Hibbett D.S."/>
            <person name="Nagy L.G."/>
        </authorList>
    </citation>
    <scope>NUCLEOTIDE SEQUENCE [LARGE SCALE GENOMIC DNA]</scope>
    <source>
        <strain evidence="2 3">CBS 962.96</strain>
    </source>
</reference>
<organism evidence="2 3">
    <name type="scientific">Dendrothele bispora (strain CBS 962.96)</name>
    <dbReference type="NCBI Taxonomy" id="1314807"/>
    <lineage>
        <taxon>Eukaryota</taxon>
        <taxon>Fungi</taxon>
        <taxon>Dikarya</taxon>
        <taxon>Basidiomycota</taxon>
        <taxon>Agaricomycotina</taxon>
        <taxon>Agaricomycetes</taxon>
        <taxon>Agaricomycetidae</taxon>
        <taxon>Agaricales</taxon>
        <taxon>Agaricales incertae sedis</taxon>
        <taxon>Dendrothele</taxon>
    </lineage>
</organism>
<keyword evidence="3" id="KW-1185">Reference proteome</keyword>
<feature type="compositionally biased region" description="Polar residues" evidence="1">
    <location>
        <begin position="186"/>
        <end position="199"/>
    </location>
</feature>
<sequence length="199" mass="22808">MPQEFSFNKTIDDLWESARTDTKYLGHPSALKGKRWNEIERNKCMLVDDNDPESPAVFWLVGQINNEGFWLYADGGWNKKLNSGKPFYTHHATGLLTQPNASGRLSQLFDKAMSGARAVEDIEKRANVKTKNSLLRWPPKINGAQCLNLKHRIFVPRDPELDDVESQTNDETQETFRDYKEEFSDNRASGSNTQQEART</sequence>
<gene>
    <name evidence="2" type="ORF">K435DRAFT_497320</name>
</gene>